<keyword evidence="3" id="KW-1185">Reference proteome</keyword>
<dbReference type="OrthoDB" id="4548523at2"/>
<name>A0A1H2LNU1_9ACTN</name>
<accession>A0A1H2LNU1</accession>
<evidence type="ECO:0000259" key="1">
    <source>
        <dbReference type="PROSITE" id="PS51819"/>
    </source>
</evidence>
<dbReference type="InterPro" id="IPR037523">
    <property type="entry name" value="VOC_core"/>
</dbReference>
<dbReference type="InterPro" id="IPR041581">
    <property type="entry name" value="Glyoxalase_6"/>
</dbReference>
<dbReference type="PANTHER" id="PTHR33993">
    <property type="entry name" value="GLYOXALASE-RELATED"/>
    <property type="match status" value="1"/>
</dbReference>
<dbReference type="InterPro" id="IPR029068">
    <property type="entry name" value="Glyas_Bleomycin-R_OHBP_Dase"/>
</dbReference>
<dbReference type="SUPFAM" id="SSF54593">
    <property type="entry name" value="Glyoxalase/Bleomycin resistance protein/Dihydroxybiphenyl dioxygenase"/>
    <property type="match status" value="1"/>
</dbReference>
<proteinExistence type="predicted"/>
<dbReference type="Proteomes" id="UP000198825">
    <property type="component" value="Chromosome I"/>
</dbReference>
<organism evidence="2 3">
    <name type="scientific">Microlunatus sagamiharensis</name>
    <dbReference type="NCBI Taxonomy" id="546874"/>
    <lineage>
        <taxon>Bacteria</taxon>
        <taxon>Bacillati</taxon>
        <taxon>Actinomycetota</taxon>
        <taxon>Actinomycetes</taxon>
        <taxon>Propionibacteriales</taxon>
        <taxon>Propionibacteriaceae</taxon>
        <taxon>Microlunatus</taxon>
    </lineage>
</organism>
<protein>
    <recommendedName>
        <fullName evidence="1">VOC domain-containing protein</fullName>
    </recommendedName>
</protein>
<sequence length="127" mass="13815">MLQGMSNVNVYAADLEAAARWYAEVLGVEPYHVTPGYVEFRVGPDEDELGIIDARYAPADEPRTPGGAVLSWHVDDPQAALDRLVALGATQRQPVTPRGEGFVTASVVDPFDNVLGFMSNPHWAARH</sequence>
<dbReference type="PANTHER" id="PTHR33993:SF2">
    <property type="entry name" value="VOC DOMAIN-CONTAINING PROTEIN"/>
    <property type="match status" value="1"/>
</dbReference>
<dbReference type="STRING" id="546874.SAMN04488544_0554"/>
<dbReference type="CDD" id="cd06587">
    <property type="entry name" value="VOC"/>
    <property type="match status" value="1"/>
</dbReference>
<dbReference type="PROSITE" id="PS51819">
    <property type="entry name" value="VOC"/>
    <property type="match status" value="1"/>
</dbReference>
<feature type="domain" description="VOC" evidence="1">
    <location>
        <begin position="4"/>
        <end position="120"/>
    </location>
</feature>
<dbReference type="EMBL" id="LT629799">
    <property type="protein sequence ID" value="SDU82589.1"/>
    <property type="molecule type" value="Genomic_DNA"/>
</dbReference>
<evidence type="ECO:0000313" key="2">
    <source>
        <dbReference type="EMBL" id="SDU82589.1"/>
    </source>
</evidence>
<dbReference type="Gene3D" id="3.10.180.10">
    <property type="entry name" value="2,3-Dihydroxybiphenyl 1,2-Dioxygenase, domain 1"/>
    <property type="match status" value="1"/>
</dbReference>
<reference evidence="3" key="1">
    <citation type="submission" date="2016-10" db="EMBL/GenBank/DDBJ databases">
        <authorList>
            <person name="Varghese N."/>
            <person name="Submissions S."/>
        </authorList>
    </citation>
    <scope>NUCLEOTIDE SEQUENCE [LARGE SCALE GENOMIC DNA]</scope>
    <source>
        <strain evidence="3">DSM 21743</strain>
    </source>
</reference>
<dbReference type="AlphaFoldDB" id="A0A1H2LNU1"/>
<dbReference type="InterPro" id="IPR052164">
    <property type="entry name" value="Anthracycline_SecMetBiosynth"/>
</dbReference>
<evidence type="ECO:0000313" key="3">
    <source>
        <dbReference type="Proteomes" id="UP000198825"/>
    </source>
</evidence>
<gene>
    <name evidence="2" type="ORF">SAMN04488544_0554</name>
</gene>
<dbReference type="Pfam" id="PF18029">
    <property type="entry name" value="Glyoxalase_6"/>
    <property type="match status" value="1"/>
</dbReference>